<feature type="region of interest" description="Disordered" evidence="1">
    <location>
        <begin position="193"/>
        <end position="255"/>
    </location>
</feature>
<feature type="domain" description="F-box" evidence="2">
    <location>
        <begin position="1"/>
        <end position="49"/>
    </location>
</feature>
<feature type="compositionally biased region" description="Polar residues" evidence="1">
    <location>
        <begin position="203"/>
        <end position="212"/>
    </location>
</feature>
<protein>
    <recommendedName>
        <fullName evidence="2">F-box domain-containing protein</fullName>
    </recommendedName>
</protein>
<dbReference type="Proteomes" id="UP000070544">
    <property type="component" value="Unassembled WGS sequence"/>
</dbReference>
<evidence type="ECO:0000313" key="3">
    <source>
        <dbReference type="EMBL" id="KXS14878.1"/>
    </source>
</evidence>
<organism evidence="3 4">
    <name type="scientific">Gonapodya prolifera (strain JEL478)</name>
    <name type="common">Monoblepharis prolifera</name>
    <dbReference type="NCBI Taxonomy" id="1344416"/>
    <lineage>
        <taxon>Eukaryota</taxon>
        <taxon>Fungi</taxon>
        <taxon>Fungi incertae sedis</taxon>
        <taxon>Chytridiomycota</taxon>
        <taxon>Chytridiomycota incertae sedis</taxon>
        <taxon>Monoblepharidomycetes</taxon>
        <taxon>Monoblepharidales</taxon>
        <taxon>Gonapodyaceae</taxon>
        <taxon>Gonapodya</taxon>
    </lineage>
</organism>
<sequence length="524" mass="56452">MSINTIPHELLARVLIHLNLRDLYHLSLASKRLHGAVSTDGISHFFRRNAFFHTPGTPTPTPHVSWQLLASCVCAERNWTAGTPTSGAKLMSSDRRFLPVFRVDRGNDRILVGCGNRIGFVPYTHGVGGSTSTHNSHKDTNEFKYIGQIPSSDITDILLAPPAEDEPSSGTVVYTTHLDGSLHRTLISDREFSHAAVPAPDTRSYSYTNSNRGRAPHRGRFNSPGAYTPRPPPPRRLHPTSSTRPSPATAISITSIPSTSTIATGSYDGTLRVHSSALGTLGDFHFGSYTSATLDTLRTSASLSSSSILTVPGTSRRIWSLATIPHSTHIAVGTVASQSMGPHRDSVHVVAVEPAGVRLVKTLWAHRGATYALTTPSPHTLTTAGYDGLVLTFDLRLPSQSRPVHQWDDIDDLPLFSLASDPEAQGGWCTAVGAGAHCVVRVYDRRGVAGTSAGTRKARGFRTWHKAPLAYSIFAQKALNSPVYSLHKDVGGVVVGVQGEVRSVGFWESDGVGNVRDVRDVAVY</sequence>
<reference evidence="3 4" key="1">
    <citation type="journal article" date="2015" name="Genome Biol. Evol.">
        <title>Phylogenomic analyses indicate that early fungi evolved digesting cell walls of algal ancestors of land plants.</title>
        <authorList>
            <person name="Chang Y."/>
            <person name="Wang S."/>
            <person name="Sekimoto S."/>
            <person name="Aerts A.L."/>
            <person name="Choi C."/>
            <person name="Clum A."/>
            <person name="LaButti K.M."/>
            <person name="Lindquist E.A."/>
            <person name="Yee Ngan C."/>
            <person name="Ohm R.A."/>
            <person name="Salamov A.A."/>
            <person name="Grigoriev I.V."/>
            <person name="Spatafora J.W."/>
            <person name="Berbee M.L."/>
        </authorList>
    </citation>
    <scope>NUCLEOTIDE SEQUENCE [LARGE SCALE GENOMIC DNA]</scope>
    <source>
        <strain evidence="3 4">JEL478</strain>
    </source>
</reference>
<evidence type="ECO:0000256" key="1">
    <source>
        <dbReference type="SAM" id="MobiDB-lite"/>
    </source>
</evidence>
<dbReference type="CDD" id="cd09917">
    <property type="entry name" value="F-box_SF"/>
    <property type="match status" value="1"/>
</dbReference>
<name>A0A139ADP4_GONPJ</name>
<proteinExistence type="predicted"/>
<dbReference type="SUPFAM" id="SSF50978">
    <property type="entry name" value="WD40 repeat-like"/>
    <property type="match status" value="1"/>
</dbReference>
<dbReference type="Gene3D" id="2.130.10.10">
    <property type="entry name" value="YVTN repeat-like/Quinoprotein amine dehydrogenase"/>
    <property type="match status" value="1"/>
</dbReference>
<feature type="compositionally biased region" description="Low complexity" evidence="1">
    <location>
        <begin position="239"/>
        <end position="255"/>
    </location>
</feature>
<keyword evidence="4" id="KW-1185">Reference proteome</keyword>
<dbReference type="OrthoDB" id="4869960at2759"/>
<dbReference type="InterPro" id="IPR015943">
    <property type="entry name" value="WD40/YVTN_repeat-like_dom_sf"/>
</dbReference>
<dbReference type="PROSITE" id="PS50181">
    <property type="entry name" value="FBOX"/>
    <property type="match status" value="1"/>
</dbReference>
<evidence type="ECO:0000259" key="2">
    <source>
        <dbReference type="PROSITE" id="PS50181"/>
    </source>
</evidence>
<dbReference type="InterPro" id="IPR036322">
    <property type="entry name" value="WD40_repeat_dom_sf"/>
</dbReference>
<dbReference type="AlphaFoldDB" id="A0A139ADP4"/>
<evidence type="ECO:0000313" key="4">
    <source>
        <dbReference type="Proteomes" id="UP000070544"/>
    </source>
</evidence>
<dbReference type="EMBL" id="KQ965766">
    <property type="protein sequence ID" value="KXS14878.1"/>
    <property type="molecule type" value="Genomic_DNA"/>
</dbReference>
<dbReference type="InterPro" id="IPR001810">
    <property type="entry name" value="F-box_dom"/>
</dbReference>
<dbReference type="Pfam" id="PF00646">
    <property type="entry name" value="F-box"/>
    <property type="match status" value="1"/>
</dbReference>
<dbReference type="InterPro" id="IPR036047">
    <property type="entry name" value="F-box-like_dom_sf"/>
</dbReference>
<accession>A0A139ADP4</accession>
<dbReference type="SUPFAM" id="SSF81383">
    <property type="entry name" value="F-box domain"/>
    <property type="match status" value="1"/>
</dbReference>
<gene>
    <name evidence="3" type="ORF">M427DRAFT_335623</name>
</gene>